<dbReference type="PATRIC" id="fig|1299334.3.peg.10312"/>
<accession>X7YHZ6</accession>
<dbReference type="GO" id="GO:0004065">
    <property type="term" value="F:arylsulfatase activity"/>
    <property type="evidence" value="ECO:0007669"/>
    <property type="project" value="UniProtKB-EC"/>
</dbReference>
<proteinExistence type="predicted"/>
<sequence length="69" mass="7036">MAEMKTHPGTFGLAGAAISVGRNSGSAVSARYTAPFTFTGGAIARVTVDASGAPYQDLKTKLALAFSRD</sequence>
<dbReference type="EMBL" id="JAOB01000093">
    <property type="protein sequence ID" value="EUA06719.1"/>
    <property type="molecule type" value="Genomic_DNA"/>
</dbReference>
<evidence type="ECO:0000313" key="1">
    <source>
        <dbReference type="EMBL" id="EUA06719.1"/>
    </source>
</evidence>
<gene>
    <name evidence="1" type="ORF">I553_0735</name>
</gene>
<comment type="caution">
    <text evidence="1">The sequence shown here is derived from an EMBL/GenBank/DDBJ whole genome shotgun (WGS) entry which is preliminary data.</text>
</comment>
<dbReference type="EC" id="3.1.6.1" evidence="1"/>
<organism evidence="1">
    <name type="scientific">Mycobacterium xenopi 4042</name>
    <dbReference type="NCBI Taxonomy" id="1299334"/>
    <lineage>
        <taxon>Bacteria</taxon>
        <taxon>Bacillati</taxon>
        <taxon>Actinomycetota</taxon>
        <taxon>Actinomycetes</taxon>
        <taxon>Mycobacteriales</taxon>
        <taxon>Mycobacteriaceae</taxon>
        <taxon>Mycobacterium</taxon>
    </lineage>
</organism>
<keyword evidence="1" id="KW-0378">Hydrolase</keyword>
<reference evidence="1" key="1">
    <citation type="submission" date="2014-01" db="EMBL/GenBank/DDBJ databases">
        <authorList>
            <person name="Brown-Elliot B."/>
            <person name="Wallace R."/>
            <person name="Lenaerts A."/>
            <person name="Ordway D."/>
            <person name="DeGroote M.A."/>
            <person name="Parker T."/>
            <person name="Sizemore C."/>
            <person name="Tallon L.J."/>
            <person name="Sadzewicz L.K."/>
            <person name="Sengamalay N."/>
            <person name="Fraser C.M."/>
            <person name="Hine E."/>
            <person name="Shefchek K.A."/>
            <person name="Das S.P."/>
            <person name="Tettelin H."/>
        </authorList>
    </citation>
    <scope>NUCLEOTIDE SEQUENCE [LARGE SCALE GENOMIC DNA]</scope>
    <source>
        <strain evidence="1">4042</strain>
    </source>
</reference>
<name>X7YHZ6_MYCXE</name>
<protein>
    <submittedName>
        <fullName evidence="1">Arylsulfatase domain protein</fullName>
        <ecNumber evidence="1">3.1.6.1</ecNumber>
    </submittedName>
</protein>
<dbReference type="AlphaFoldDB" id="X7YHZ6"/>